<accession>F6EP93</accession>
<name>F6EP93_HOYSD</name>
<proteinExistence type="predicted"/>
<protein>
    <recommendedName>
        <fullName evidence="5">Integral membrane protein</fullName>
    </recommendedName>
</protein>
<dbReference type="eggNOG" id="ENOG5030G98">
    <property type="taxonomic scope" value="Bacteria"/>
</dbReference>
<dbReference type="KEGG" id="asd:AS9A_3311"/>
<dbReference type="OrthoDB" id="3625784at2"/>
<keyword evidence="4" id="KW-1185">Reference proteome</keyword>
<keyword evidence="2" id="KW-0812">Transmembrane</keyword>
<keyword evidence="2" id="KW-1133">Transmembrane helix</keyword>
<gene>
    <name evidence="3" type="ordered locus">AS9A_3311</name>
</gene>
<feature type="transmembrane region" description="Helical" evidence="2">
    <location>
        <begin position="36"/>
        <end position="56"/>
    </location>
</feature>
<evidence type="ECO:0000256" key="1">
    <source>
        <dbReference type="SAM" id="MobiDB-lite"/>
    </source>
</evidence>
<feature type="transmembrane region" description="Helical" evidence="2">
    <location>
        <begin position="68"/>
        <end position="90"/>
    </location>
</feature>
<dbReference type="EMBL" id="CP002786">
    <property type="protein sequence ID" value="AEF41753.1"/>
    <property type="molecule type" value="Genomic_DNA"/>
</dbReference>
<sequence length="171" mass="18647">MKSEDRAPSAKRRSAADAEPHYTRLSRNMTDLLSELRVAQASVQILFGFLLAVAFTERFREASTFEKSLHLIAVLLTALSTACLVGPVVWHRMLFGEGLRREVVTAGNRAALIGTTALFGAIAVVIALIVKVTFGPVPTAIVALGIVAMFISMWFVLPLRIRAVARKRDAN</sequence>
<dbReference type="AlphaFoldDB" id="F6EP93"/>
<evidence type="ECO:0008006" key="5">
    <source>
        <dbReference type="Google" id="ProtNLM"/>
    </source>
</evidence>
<evidence type="ECO:0000256" key="2">
    <source>
        <dbReference type="SAM" id="Phobius"/>
    </source>
</evidence>
<organism evidence="3 4">
    <name type="scientific">Hoyosella subflava (strain DSM 45089 / JCM 17490 / NBRC 109087 / DQS3-9A1)</name>
    <name type="common">Amycolicicoccus subflavus</name>
    <dbReference type="NCBI Taxonomy" id="443218"/>
    <lineage>
        <taxon>Bacteria</taxon>
        <taxon>Bacillati</taxon>
        <taxon>Actinomycetota</taxon>
        <taxon>Actinomycetes</taxon>
        <taxon>Mycobacteriales</taxon>
        <taxon>Hoyosellaceae</taxon>
        <taxon>Hoyosella</taxon>
    </lineage>
</organism>
<evidence type="ECO:0000313" key="3">
    <source>
        <dbReference type="EMBL" id="AEF41753.1"/>
    </source>
</evidence>
<dbReference type="HOGENOM" id="CLU_087620_2_0_11"/>
<dbReference type="STRING" id="443218.AS9A_3311"/>
<feature type="transmembrane region" description="Helical" evidence="2">
    <location>
        <begin position="111"/>
        <end position="134"/>
    </location>
</feature>
<reference evidence="3 4" key="1">
    <citation type="journal article" date="2011" name="J. Bacteriol.">
        <title>Complete genome sequence of Amycolicicoccus subflavus DQS3-9A1T, an actinomycete isolated from crude oil-polluted soil.</title>
        <authorList>
            <person name="Cai M."/>
            <person name="Chen W.M."/>
            <person name="Nie Y."/>
            <person name="Chi C.Q."/>
            <person name="Wang Y.N."/>
            <person name="Tang Y.Q."/>
            <person name="Li G.Y."/>
            <person name="Wu X.L."/>
        </authorList>
    </citation>
    <scope>NUCLEOTIDE SEQUENCE [LARGE SCALE GENOMIC DNA]</scope>
    <source>
        <strain evidence="4">DSM 45089 / DQS3-9A1</strain>
    </source>
</reference>
<dbReference type="RefSeq" id="WP_013808102.1">
    <property type="nucleotide sequence ID" value="NC_015564.1"/>
</dbReference>
<feature type="transmembrane region" description="Helical" evidence="2">
    <location>
        <begin position="140"/>
        <end position="159"/>
    </location>
</feature>
<keyword evidence="2" id="KW-0472">Membrane</keyword>
<dbReference type="Proteomes" id="UP000009235">
    <property type="component" value="Chromosome"/>
</dbReference>
<feature type="region of interest" description="Disordered" evidence="1">
    <location>
        <begin position="1"/>
        <end position="20"/>
    </location>
</feature>
<dbReference type="InterPro" id="IPR046291">
    <property type="entry name" value="DUF6328"/>
</dbReference>
<evidence type="ECO:0000313" key="4">
    <source>
        <dbReference type="Proteomes" id="UP000009235"/>
    </source>
</evidence>
<dbReference type="Pfam" id="PF19853">
    <property type="entry name" value="DUF6328"/>
    <property type="match status" value="1"/>
</dbReference>